<evidence type="ECO:0000259" key="1">
    <source>
        <dbReference type="Pfam" id="PF13454"/>
    </source>
</evidence>
<reference evidence="2 3" key="1">
    <citation type="submission" date="2021-07" db="EMBL/GenBank/DDBJ databases">
        <title>Whole Genome Sequence of Nocardia Iowensis.</title>
        <authorList>
            <person name="Lamm A."/>
            <person name="Collins-Fairclough A.M."/>
            <person name="Bunk B."/>
            <person name="Sproer C."/>
        </authorList>
    </citation>
    <scope>NUCLEOTIDE SEQUENCE [LARGE SCALE GENOMIC DNA]</scope>
    <source>
        <strain evidence="2 3">NRRL 5646</strain>
    </source>
</reference>
<sequence length="496" mass="52523">MRIGIVGAGAAGVGLLDALAAAGGKPGTITVFDGSPAVWRGRPYQPDIEAVRVNAPPMIMSIRAGDPTHYQRWLASRTDVAGYRDEALGQILVPRARYGEYLEDTARAAIGELRRAGWRVSIVNARVTGFSRCEYAEDGGAHSVDGAVLHTEDGGQVPVDRAVLAVGNGRPRDHYGLTGAPGYVNEPYPLAHTLADISREAHVGLIGSGLTAVDIAAALAANGHTGPISFVSRSGTLPFVQKRPVRLEPRHLTPDAILAAATDGGLTFNHLVTLMRAELADLGQGFDTFAAEILATESEPPVDRLRRQLAEVDSPHHGSRLLAMAIRVVGPLAWPLLSDSDRTRLRERRFRTINSLSSPMVPHNAKIILSLLDSGQLRLRSGVTKIEARPSGGFTIVDETDWAADVVVNAVNPPAYTTPTDAGPLVSALLAAGAAELHSRGGLAVDRDTRALLVCGRSDPTWHVLGNLAADSMFIATNPPGLAAEAKRLAHILSET</sequence>
<evidence type="ECO:0000313" key="3">
    <source>
        <dbReference type="Proteomes" id="UP000694257"/>
    </source>
</evidence>
<dbReference type="PANTHER" id="PTHR40254">
    <property type="entry name" value="BLR0577 PROTEIN"/>
    <property type="match status" value="1"/>
</dbReference>
<dbReference type="EMBL" id="CP078145">
    <property type="protein sequence ID" value="QXN90163.1"/>
    <property type="molecule type" value="Genomic_DNA"/>
</dbReference>
<keyword evidence="3" id="KW-1185">Reference proteome</keyword>
<protein>
    <submittedName>
        <fullName evidence="2">FAD/NAD(P)-binding protein</fullName>
    </submittedName>
</protein>
<organism evidence="2 3">
    <name type="scientific">Nocardia iowensis</name>
    <dbReference type="NCBI Taxonomy" id="204891"/>
    <lineage>
        <taxon>Bacteria</taxon>
        <taxon>Bacillati</taxon>
        <taxon>Actinomycetota</taxon>
        <taxon>Actinomycetes</taxon>
        <taxon>Mycobacteriales</taxon>
        <taxon>Nocardiaceae</taxon>
        <taxon>Nocardia</taxon>
    </lineage>
</organism>
<dbReference type="InterPro" id="IPR038732">
    <property type="entry name" value="HpyO/CreE_NAD-binding"/>
</dbReference>
<accession>A0ABX8RKR8</accession>
<gene>
    <name evidence="2" type="ORF">KV110_32790</name>
</gene>
<dbReference type="RefSeq" id="WP_218471035.1">
    <property type="nucleotide sequence ID" value="NZ_BAABJN010000006.1"/>
</dbReference>
<feature type="domain" description="FAD-dependent urate hydroxylase HpyO/Asp monooxygenase CreE-like FAD/NAD(P)-binding" evidence="1">
    <location>
        <begin position="5"/>
        <end position="168"/>
    </location>
</feature>
<dbReference type="Pfam" id="PF13454">
    <property type="entry name" value="NAD_binding_9"/>
    <property type="match status" value="1"/>
</dbReference>
<evidence type="ECO:0000313" key="2">
    <source>
        <dbReference type="EMBL" id="QXN90163.1"/>
    </source>
</evidence>
<dbReference type="PANTHER" id="PTHR40254:SF1">
    <property type="entry name" value="BLR0577 PROTEIN"/>
    <property type="match status" value="1"/>
</dbReference>
<dbReference type="Proteomes" id="UP000694257">
    <property type="component" value="Chromosome"/>
</dbReference>
<dbReference type="InterPro" id="IPR052189">
    <property type="entry name" value="L-asp_N-monooxygenase_NS-form"/>
</dbReference>
<proteinExistence type="predicted"/>
<name>A0ABX8RKR8_NOCIO</name>